<dbReference type="RefSeq" id="WP_191724004.1">
    <property type="nucleotide sequence ID" value="NZ_JACSQK010000006.1"/>
</dbReference>
<dbReference type="Proteomes" id="UP000634919">
    <property type="component" value="Unassembled WGS sequence"/>
</dbReference>
<reference evidence="1 2" key="1">
    <citation type="submission" date="2020-08" db="EMBL/GenBank/DDBJ databases">
        <title>A Genomic Blueprint of the Chicken Gut Microbiome.</title>
        <authorList>
            <person name="Gilroy R."/>
            <person name="Ravi A."/>
            <person name="Getino M."/>
            <person name="Pursley I."/>
            <person name="Horton D.L."/>
            <person name="Alikhan N.-F."/>
            <person name="Baker D."/>
            <person name="Gharbi K."/>
            <person name="Hall N."/>
            <person name="Watson M."/>
            <person name="Adriaenssens E.M."/>
            <person name="Foster-Nyarko E."/>
            <person name="Jarju S."/>
            <person name="Secka A."/>
            <person name="Antonio M."/>
            <person name="Oren A."/>
            <person name="Chaudhuri R."/>
            <person name="La Ragione R.M."/>
            <person name="Hildebrand F."/>
            <person name="Pallen M.J."/>
        </authorList>
    </citation>
    <scope>NUCLEOTIDE SEQUENCE [LARGE SCALE GENOMIC DNA]</scope>
    <source>
        <strain evidence="1 2">Sa2CVA6</strain>
    </source>
</reference>
<organism evidence="1 2">
    <name type="scientific">Comamonas avium</name>
    <dbReference type="NCBI Taxonomy" id="2762231"/>
    <lineage>
        <taxon>Bacteria</taxon>
        <taxon>Pseudomonadati</taxon>
        <taxon>Pseudomonadota</taxon>
        <taxon>Betaproteobacteria</taxon>
        <taxon>Burkholderiales</taxon>
        <taxon>Comamonadaceae</taxon>
        <taxon>Comamonas</taxon>
    </lineage>
</organism>
<sequence length="265" mass="30032">MTKEYFDAPLFIKEGAVNDVNLVETPFFYNNNGCPTYVKALPPYVEPLEPASSDPYIPIGREYEVIDAKTETPDPEHGEQTKLTLVANEVVYEPMWVTSSVAAAFGITLVQKGQGIRVSSPEDKLKQIDYEYGMFAGHRSPYQGTGYRLLGMVCTDLEHHDFPHVFASIDPELPLVISVARYWPRFKKIFLADLWVPSGSALYIPPRSRAKGQEFVHLHGNRNSALACWRGIERSSIQTQTLLQVDGGYFHWFWNELPTIHPLLK</sequence>
<evidence type="ECO:0000313" key="1">
    <source>
        <dbReference type="EMBL" id="MBD7961613.1"/>
    </source>
</evidence>
<proteinExistence type="predicted"/>
<keyword evidence="2" id="KW-1185">Reference proteome</keyword>
<gene>
    <name evidence="1" type="ORF">H9646_14140</name>
</gene>
<dbReference type="EMBL" id="JACSQK010000006">
    <property type="protein sequence ID" value="MBD7961613.1"/>
    <property type="molecule type" value="Genomic_DNA"/>
</dbReference>
<protein>
    <submittedName>
        <fullName evidence="1">Uncharacterized protein</fullName>
    </submittedName>
</protein>
<evidence type="ECO:0000313" key="2">
    <source>
        <dbReference type="Proteomes" id="UP000634919"/>
    </source>
</evidence>
<name>A0ABR8SDS6_9BURK</name>
<accession>A0ABR8SDS6</accession>
<comment type="caution">
    <text evidence="1">The sequence shown here is derived from an EMBL/GenBank/DDBJ whole genome shotgun (WGS) entry which is preliminary data.</text>
</comment>